<dbReference type="Proteomes" id="UP000323300">
    <property type="component" value="Unassembled WGS sequence"/>
</dbReference>
<feature type="domain" description="Transposase IS110-like N-terminal" evidence="1">
    <location>
        <begin position="5"/>
        <end position="150"/>
    </location>
</feature>
<organism evidence="3 4">
    <name type="scientific">Neomesorhizobium albiziae</name>
    <dbReference type="NCBI Taxonomy" id="335020"/>
    <lineage>
        <taxon>Bacteria</taxon>
        <taxon>Pseudomonadati</taxon>
        <taxon>Pseudomonadota</taxon>
        <taxon>Alphaproteobacteria</taxon>
        <taxon>Hyphomicrobiales</taxon>
        <taxon>Phyllobacteriaceae</taxon>
        <taxon>Neomesorhizobium</taxon>
    </lineage>
</organism>
<dbReference type="PANTHER" id="PTHR33055:SF3">
    <property type="entry name" value="PUTATIVE TRANSPOSASE FOR IS117-RELATED"/>
    <property type="match status" value="1"/>
</dbReference>
<dbReference type="InterPro" id="IPR003346">
    <property type="entry name" value="Transposase_20"/>
</dbReference>
<name>A0A1I4ADX0_9HYPH</name>
<dbReference type="InterPro" id="IPR047650">
    <property type="entry name" value="Transpos_IS110"/>
</dbReference>
<dbReference type="PANTHER" id="PTHR33055">
    <property type="entry name" value="TRANSPOSASE FOR INSERTION SEQUENCE ELEMENT IS1111A"/>
    <property type="match status" value="1"/>
</dbReference>
<evidence type="ECO:0000259" key="2">
    <source>
        <dbReference type="Pfam" id="PF02371"/>
    </source>
</evidence>
<proteinExistence type="predicted"/>
<protein>
    <submittedName>
        <fullName evidence="3">Transposase</fullName>
    </submittedName>
</protein>
<reference evidence="3 4" key="1">
    <citation type="submission" date="2016-10" db="EMBL/GenBank/DDBJ databases">
        <authorList>
            <person name="Varghese N."/>
            <person name="Submissions S."/>
        </authorList>
    </citation>
    <scope>NUCLEOTIDE SEQUENCE [LARGE SCALE GENOMIC DNA]</scope>
    <source>
        <strain evidence="3 4">DSM 21822</strain>
    </source>
</reference>
<keyword evidence="4" id="KW-1185">Reference proteome</keyword>
<gene>
    <name evidence="3" type="ORF">SAMN04488498_10812</name>
</gene>
<dbReference type="GO" id="GO:0004803">
    <property type="term" value="F:transposase activity"/>
    <property type="evidence" value="ECO:0007669"/>
    <property type="project" value="InterPro"/>
</dbReference>
<dbReference type="Pfam" id="PF02371">
    <property type="entry name" value="Transposase_20"/>
    <property type="match status" value="1"/>
</dbReference>
<dbReference type="OrthoDB" id="7410629at2"/>
<evidence type="ECO:0000313" key="3">
    <source>
        <dbReference type="EMBL" id="SFK54635.1"/>
    </source>
</evidence>
<accession>A0A1I4ADX0</accession>
<dbReference type="Pfam" id="PF01548">
    <property type="entry name" value="DEDD_Tnp_IS110"/>
    <property type="match status" value="1"/>
</dbReference>
<dbReference type="AlphaFoldDB" id="A0A1I4ADX0"/>
<dbReference type="GO" id="GO:0003677">
    <property type="term" value="F:DNA binding"/>
    <property type="evidence" value="ECO:0007669"/>
    <property type="project" value="InterPro"/>
</dbReference>
<evidence type="ECO:0000313" key="4">
    <source>
        <dbReference type="Proteomes" id="UP000323300"/>
    </source>
</evidence>
<dbReference type="NCBIfam" id="NF033542">
    <property type="entry name" value="transpos_IS110"/>
    <property type="match status" value="1"/>
</dbReference>
<dbReference type="GO" id="GO:0006313">
    <property type="term" value="P:DNA transposition"/>
    <property type="evidence" value="ECO:0007669"/>
    <property type="project" value="InterPro"/>
</dbReference>
<feature type="domain" description="Transposase IS116/IS110/IS902 C-terminal" evidence="2">
    <location>
        <begin position="212"/>
        <end position="294"/>
    </location>
</feature>
<dbReference type="InterPro" id="IPR002525">
    <property type="entry name" value="Transp_IS110-like_N"/>
</dbReference>
<dbReference type="RefSeq" id="WP_149760841.1">
    <property type="nucleotide sequence ID" value="NZ_BSPE01000048.1"/>
</dbReference>
<sequence length="345" mass="38428">MKYFAGLDVSLEETAICVVDETGRIVKEMRAASEPQALSAALREVDLPMQRMGLEACSLAAWLHDELRAEGLPAICIETRAANAAMKTMPNKTDRNDARALAQIMRTGWYRQVHVKSRQCRLWRSLLVARRTVLNEMRTIENVVRAILREAGLKLGTPSRTAFADRVRDVAGADPVVLPLVEPLLTILGTMLAEFARLTKQVLDLVRKEEVCRRLMGVPGVGPITALAFRATIDRPDRFRRSRNVGAHLGLTPARYQSGETDIQGKVSRCGDELARTALYEAAHTLLVRSKKWSSLRAWGMNIARRRGMARARVAVARKLAVILHRMWVDATEFRQGKQPACAAA</sequence>
<dbReference type="EMBL" id="FOSL01000008">
    <property type="protein sequence ID" value="SFK54635.1"/>
    <property type="molecule type" value="Genomic_DNA"/>
</dbReference>
<evidence type="ECO:0000259" key="1">
    <source>
        <dbReference type="Pfam" id="PF01548"/>
    </source>
</evidence>